<proteinExistence type="predicted"/>
<protein>
    <recommendedName>
        <fullName evidence="3">PilZ domain-containing protein</fullName>
    </recommendedName>
</protein>
<name>A0ABY4RN35_9BACL</name>
<gene>
    <name evidence="1" type="ORF">SK3146_02392</name>
</gene>
<organism evidence="1 2">
    <name type="scientific">Paenibacillus konkukensis</name>
    <dbReference type="NCBI Taxonomy" id="2020716"/>
    <lineage>
        <taxon>Bacteria</taxon>
        <taxon>Bacillati</taxon>
        <taxon>Bacillota</taxon>
        <taxon>Bacilli</taxon>
        <taxon>Bacillales</taxon>
        <taxon>Paenibacillaceae</taxon>
        <taxon>Paenibacillus</taxon>
    </lineage>
</organism>
<reference evidence="1" key="1">
    <citation type="submission" date="2018-02" db="EMBL/GenBank/DDBJ databases">
        <authorList>
            <person name="Kim S.-K."/>
            <person name="Jung H.-I."/>
            <person name="Lee S.-W."/>
        </authorList>
    </citation>
    <scope>NUCLEOTIDE SEQUENCE</scope>
    <source>
        <strain evidence="1">SK3146</strain>
    </source>
</reference>
<dbReference type="Proteomes" id="UP001057134">
    <property type="component" value="Chromosome"/>
</dbReference>
<evidence type="ECO:0000313" key="1">
    <source>
        <dbReference type="EMBL" id="UQZ83231.1"/>
    </source>
</evidence>
<accession>A0ABY4RN35</accession>
<sequence>MKDIQLLHKGKVYQGQVGYDQHGLMEVTLREDHALINGEMVLCFDKSSRQSMRILNHSQSKVLLAPVDSELFQIKARPECKVEAWLNEDKPAVSPFRLNTFATISEDFKTTAVRITDVSRYGLGFEVDDFSIRMHYVYDSMLICDDECIHPKLIVRYAHIMERTIRYGAEIHGISPEDLNKFRYYIAMEQFKHLMLV</sequence>
<dbReference type="RefSeq" id="WP_249865285.1">
    <property type="nucleotide sequence ID" value="NZ_CP027059.1"/>
</dbReference>
<evidence type="ECO:0008006" key="3">
    <source>
        <dbReference type="Google" id="ProtNLM"/>
    </source>
</evidence>
<evidence type="ECO:0000313" key="2">
    <source>
        <dbReference type="Proteomes" id="UP001057134"/>
    </source>
</evidence>
<dbReference type="EMBL" id="CP027059">
    <property type="protein sequence ID" value="UQZ83231.1"/>
    <property type="molecule type" value="Genomic_DNA"/>
</dbReference>
<keyword evidence="2" id="KW-1185">Reference proteome</keyword>
<reference evidence="1" key="2">
    <citation type="journal article" date="2021" name="J Anim Sci Technol">
        <title>Complete genome sequence of Paenibacillus konkukensis sp. nov. SK3146 as a potential probiotic strain.</title>
        <authorList>
            <person name="Jung H.I."/>
            <person name="Park S."/>
            <person name="Niu K.M."/>
            <person name="Lee S.W."/>
            <person name="Kothari D."/>
            <person name="Yi K.J."/>
            <person name="Kim S.K."/>
        </authorList>
    </citation>
    <scope>NUCLEOTIDE SEQUENCE</scope>
    <source>
        <strain evidence="1">SK3146</strain>
    </source>
</reference>